<comment type="caution">
    <text evidence="1">The sequence shown here is derived from an EMBL/GenBank/DDBJ whole genome shotgun (WGS) entry which is preliminary data.</text>
</comment>
<evidence type="ECO:0000313" key="1">
    <source>
        <dbReference type="EMBL" id="TXC75236.1"/>
    </source>
</evidence>
<dbReference type="EMBL" id="VORB01000017">
    <property type="protein sequence ID" value="TXC75236.1"/>
    <property type="molecule type" value="Genomic_DNA"/>
</dbReference>
<proteinExistence type="predicted"/>
<sequence length="398" mass="44529">MKKVLSLFAALCLLTACNKEKLDEFVIDNPNQIKSNGFVDPIVEPAQYRTSGRNVVLGIYEATPNYYITSVDLKEGDGVTSTEYNYVPKFECVVFKDENNPSDDFLVVNPRAVTLGYNGSIFIIHQNNLYVSLDIDALGDALQNGTIKGEVGSIYELTKRLGELPTNPITNRPQIIFINVGEIPPLMADITTIKTALHDVSLTESDLSVINTTDIIYMTNGNGSGGDLYYFELDYKRIASRNKYTLNETSNLLSGVSTINSTWYRISSDENNLITWSLSEGEIKGYNLNYNNGNISVGSDFVIGNIGRINRSQKPADIEGETFVVRGENNHHVDNLEGYFHYREDNSSNHFWYGSNNVEQNVNHKTSVITYTSNKDEAYNLRDLGTVNYQPIIEAQPI</sequence>
<reference evidence="1 2" key="1">
    <citation type="submission" date="2019-08" db="EMBL/GenBank/DDBJ databases">
        <title>Genome of Luteibaculum oceani JCM 18817.</title>
        <authorList>
            <person name="Bowman J.P."/>
        </authorList>
    </citation>
    <scope>NUCLEOTIDE SEQUENCE [LARGE SCALE GENOMIC DNA]</scope>
    <source>
        <strain evidence="1 2">JCM 18817</strain>
    </source>
</reference>
<organism evidence="1 2">
    <name type="scientific">Luteibaculum oceani</name>
    <dbReference type="NCBI Taxonomy" id="1294296"/>
    <lineage>
        <taxon>Bacteria</taxon>
        <taxon>Pseudomonadati</taxon>
        <taxon>Bacteroidota</taxon>
        <taxon>Flavobacteriia</taxon>
        <taxon>Flavobacteriales</taxon>
        <taxon>Luteibaculaceae</taxon>
        <taxon>Luteibaculum</taxon>
    </lineage>
</organism>
<accession>A0A5C6USK0</accession>
<dbReference type="PROSITE" id="PS51257">
    <property type="entry name" value="PROKAR_LIPOPROTEIN"/>
    <property type="match status" value="1"/>
</dbReference>
<keyword evidence="2" id="KW-1185">Reference proteome</keyword>
<dbReference type="AlphaFoldDB" id="A0A5C6USK0"/>
<gene>
    <name evidence="1" type="ORF">FRX97_12065</name>
</gene>
<dbReference type="Proteomes" id="UP000321168">
    <property type="component" value="Unassembled WGS sequence"/>
</dbReference>
<evidence type="ECO:0000313" key="2">
    <source>
        <dbReference type="Proteomes" id="UP000321168"/>
    </source>
</evidence>
<dbReference type="RefSeq" id="WP_147015481.1">
    <property type="nucleotide sequence ID" value="NZ_VORB01000017.1"/>
</dbReference>
<name>A0A5C6USK0_9FLAO</name>
<protein>
    <submittedName>
        <fullName evidence="1">Uncharacterized protein</fullName>
    </submittedName>
</protein>